<dbReference type="STRING" id="7370.A0A1I8MDY2"/>
<dbReference type="KEGG" id="mde:101890360"/>
<dbReference type="GO" id="GO:0019825">
    <property type="term" value="F:oxygen binding"/>
    <property type="evidence" value="ECO:0007669"/>
    <property type="project" value="InterPro"/>
</dbReference>
<feature type="region of interest" description="Disordered" evidence="1">
    <location>
        <begin position="1"/>
        <end position="21"/>
    </location>
</feature>
<reference evidence="2" key="1">
    <citation type="submission" date="2020-05" db="UniProtKB">
        <authorList>
            <consortium name="EnsemblMetazoa"/>
        </authorList>
    </citation>
    <scope>IDENTIFICATION</scope>
    <source>
        <strain evidence="2">Aabys</strain>
    </source>
</reference>
<accession>A0A1I8MDY2</accession>
<name>A0A1I8MDY2_MUSDO</name>
<dbReference type="VEuPathDB" id="VectorBase:MDOA003903"/>
<dbReference type="InterPro" id="IPR009050">
    <property type="entry name" value="Globin-like_sf"/>
</dbReference>
<dbReference type="CDD" id="cd01040">
    <property type="entry name" value="Mb-like"/>
    <property type="match status" value="1"/>
</dbReference>
<dbReference type="EnsemblMetazoa" id="MDOA003903-RA">
    <property type="protein sequence ID" value="MDOA003903-PA"/>
    <property type="gene ID" value="MDOA003903"/>
</dbReference>
<sequence>MSFHILYPKPLPPRDNQSLPNENGFTATEIASLRNGWRHFKRRFGYHSKQIFMKFYQEHEQMLEKFRNRMGKFNMQQLHRHPQELLQVYGNLIEQGLDNMTYMHVLMTAISQRHRMFGVTGYEIKLQTDHITLYILALLEKIISPTFVSGLEKLSRLINAYHCEDACDELLEESSNEALHN</sequence>
<organism evidence="2">
    <name type="scientific">Musca domestica</name>
    <name type="common">House fly</name>
    <dbReference type="NCBI Taxonomy" id="7370"/>
    <lineage>
        <taxon>Eukaryota</taxon>
        <taxon>Metazoa</taxon>
        <taxon>Ecdysozoa</taxon>
        <taxon>Arthropoda</taxon>
        <taxon>Hexapoda</taxon>
        <taxon>Insecta</taxon>
        <taxon>Pterygota</taxon>
        <taxon>Neoptera</taxon>
        <taxon>Endopterygota</taxon>
        <taxon>Diptera</taxon>
        <taxon>Brachycera</taxon>
        <taxon>Muscomorpha</taxon>
        <taxon>Muscoidea</taxon>
        <taxon>Muscidae</taxon>
        <taxon>Musca</taxon>
    </lineage>
</organism>
<dbReference type="Gene3D" id="1.10.490.10">
    <property type="entry name" value="Globins"/>
    <property type="match status" value="1"/>
</dbReference>
<dbReference type="InterPro" id="IPR012292">
    <property type="entry name" value="Globin/Proto"/>
</dbReference>
<evidence type="ECO:0000313" key="2">
    <source>
        <dbReference type="EnsemblMetazoa" id="MDOA003903-PA"/>
    </source>
</evidence>
<dbReference type="SUPFAM" id="SSF46458">
    <property type="entry name" value="Globin-like"/>
    <property type="match status" value="1"/>
</dbReference>
<proteinExistence type="predicted"/>
<protein>
    <recommendedName>
        <fullName evidence="3">Globin family profile domain-containing protein</fullName>
    </recommendedName>
</protein>
<dbReference type="VEuPathDB" id="VectorBase:MDOMA2_013198"/>
<gene>
    <name evidence="2" type="primary">101890360</name>
</gene>
<evidence type="ECO:0008006" key="3">
    <source>
        <dbReference type="Google" id="ProtNLM"/>
    </source>
</evidence>
<dbReference type="OrthoDB" id="7751476at2759"/>
<dbReference type="GO" id="GO:0020037">
    <property type="term" value="F:heme binding"/>
    <property type="evidence" value="ECO:0007669"/>
    <property type="project" value="InterPro"/>
</dbReference>
<evidence type="ECO:0000256" key="1">
    <source>
        <dbReference type="SAM" id="MobiDB-lite"/>
    </source>
</evidence>
<dbReference type="AlphaFoldDB" id="A0A1I8MDY2"/>
<dbReference type="InterPro" id="IPR044399">
    <property type="entry name" value="Mb-like_M"/>
</dbReference>
<dbReference type="RefSeq" id="XP_005180145.2">
    <property type="nucleotide sequence ID" value="XM_005180088.3"/>
</dbReference>